<feature type="coiled-coil region" evidence="1">
    <location>
        <begin position="36"/>
        <end position="70"/>
    </location>
</feature>
<protein>
    <recommendedName>
        <fullName evidence="5">Phage tail tape measure protein domain-containing protein</fullName>
    </recommendedName>
</protein>
<evidence type="ECO:0000256" key="1">
    <source>
        <dbReference type="SAM" id="Coils"/>
    </source>
</evidence>
<organism evidence="3 4">
    <name type="scientific">Snodgrassella alvi</name>
    <dbReference type="NCBI Taxonomy" id="1196083"/>
    <lineage>
        <taxon>Bacteria</taxon>
        <taxon>Pseudomonadati</taxon>
        <taxon>Pseudomonadota</taxon>
        <taxon>Betaproteobacteria</taxon>
        <taxon>Neisseriales</taxon>
        <taxon>Neisseriaceae</taxon>
        <taxon>Snodgrassella</taxon>
    </lineage>
</organism>
<name>A0A2N9Y0V4_9NEIS</name>
<sequence length="870" mass="93459">MLLRHIHFYPLFLIGQNKYNQQLGESIDMSSNQESLAKQEASITRMTEEVKKLEQQIKRTAAVAVRESEKAGKSQIRIIQQIQREQQRAADMRLRKEIRSEQEIQREIGKTKNAYKNFTATANAAQKQIQHATRASRNSIRELNKELEKSSKIQKNIAEQQKKSSKWGVAKTVGGEIVKGGKAVYGAVKPAIDDEKKLRSGVIQAAVKAYGADKSKSADWIKTQGVKEIQGLIQGLVARNGGTSQAALNLFTDMLQQDMTLDQVKATIPYAHRTMVGSAASAGEYDHENTARLYKSLADYGLQDKDYNSVSDHIIASSSQGKFTIAQLQGELPDLLSSAQKAGLTDTGGIDYLISALQATSKKSESNDDASKSVKALLEALANPELASTLSKIKDPDASGKNLDWDKIREQGSKQGLNDAQSLIKICSDILAKDRNYQNLKQKADAGDVHAQQQMQVRQDKLLSFIPVDARDAVNANLNNNLLLPQINALQKDADGLAAKQLAVLSADPERQQEKNRALATLGRSNVVEPLVNFQTRLTELSAEFPALTLAVTALAAAAGSAATALKALGTLSGQRGDIDIDAGGDFDRERRKSNRNKGTKTPARRKTGVKGRKIPARVPGKLLGRGNSAVAVLGGAYNVYAIQNDDSLTYEEKKTAQIKNATSTAGGLAGAWAGGQAGAAIGTLILPGVGTALGGLIGSLLGGIGGSIMGDKVGDAVTQNKDTEEIKATTGVGSSQPYTPDFRNAYGLNPALYGQSVFACEKDQLIASANMTPSAAMMLSYRNIPANLSAIESQSGAGQSVLVQQSAEFQNAFQAIVQELGIRLDKIATILSNQQQVIQNNLTVTLDGRVISNLVSRNQMEMYNRGGAQ</sequence>
<evidence type="ECO:0008006" key="5">
    <source>
        <dbReference type="Google" id="ProtNLM"/>
    </source>
</evidence>
<reference evidence="3 4" key="1">
    <citation type="journal article" date="2017" name="MBio">
        <title>Type VI secretion-mediated competition in the bee gut microbiome.</title>
        <authorList>
            <person name="Steele M.I."/>
            <person name="Kwong W.K."/>
            <person name="Powell J.E."/>
            <person name="Whiteley M."/>
            <person name="Moran N.A."/>
        </authorList>
    </citation>
    <scope>NUCLEOTIDE SEQUENCE [LARGE SCALE GENOMIC DNA]</scope>
    <source>
        <strain evidence="3 4">Nev3CBA3</strain>
    </source>
</reference>
<proteinExistence type="predicted"/>
<gene>
    <name evidence="3" type="ORF">BHC49_01190</name>
</gene>
<dbReference type="PANTHER" id="PTHR21525:SF9">
    <property type="entry name" value="CHANNEL_COLICIN DOMAIN-CONTAINING PROTEIN"/>
    <property type="match status" value="1"/>
</dbReference>
<evidence type="ECO:0000313" key="3">
    <source>
        <dbReference type="EMBL" id="PIT58431.1"/>
    </source>
</evidence>
<comment type="caution">
    <text evidence="3">The sequence shown here is derived from an EMBL/GenBank/DDBJ whole genome shotgun (WGS) entry which is preliminary data.</text>
</comment>
<dbReference type="Proteomes" id="UP000229434">
    <property type="component" value="Unassembled WGS sequence"/>
</dbReference>
<dbReference type="PANTHER" id="PTHR21525">
    <property type="entry name" value="MOTILE SPERM PROTEIN"/>
    <property type="match status" value="1"/>
</dbReference>
<dbReference type="EMBL" id="MEIS01000054">
    <property type="protein sequence ID" value="PIT58431.1"/>
    <property type="molecule type" value="Genomic_DNA"/>
</dbReference>
<keyword evidence="1" id="KW-0175">Coiled coil</keyword>
<evidence type="ECO:0000256" key="2">
    <source>
        <dbReference type="SAM" id="MobiDB-lite"/>
    </source>
</evidence>
<feature type="compositionally biased region" description="Basic residues" evidence="2">
    <location>
        <begin position="592"/>
        <end position="613"/>
    </location>
</feature>
<evidence type="ECO:0000313" key="4">
    <source>
        <dbReference type="Proteomes" id="UP000229434"/>
    </source>
</evidence>
<dbReference type="AlphaFoldDB" id="A0A2N9Y0V4"/>
<accession>A0A2N9Y0V4</accession>
<feature type="region of interest" description="Disordered" evidence="2">
    <location>
        <begin position="580"/>
        <end position="613"/>
    </location>
</feature>